<sequence length="419" mass="44296">MVAALDVGSSKVACIIARLKPGARPEVLGVGHKLCVGVRQGTVAQMTATEQSIGAVVEQAERAAEAQVQSVYVNFACPDLGAQPLEATLELGGYPVEPSDLEQLHDLACARAADDASVLHALPAFYCIDGKTVVQDPRHFHARSVGVSALALHCETAPLRNLDTSIRRAHLDVSAVVAGPVATGMGCLLDEERDAGVALIEMGAGLTTVSVYARGALVGVEVLPAGGFDVVNELAVRLNTKRLHAERLLCLHGAVVATHADSRNMLAIGPRQAGDDRSMAHLSRLELTQLIRQPVLRLFEQADAALERLGFWRSGGRQLVLTGGLAQLQGLEPFAANIFQRDPRAAATRRAGLLVRVGAPVGLDGLPPALSGPAFATLAGLVRFASRPPVDIWRERPANMRVAAQGSWGKMLSILRARL</sequence>
<dbReference type="CDD" id="cd24048">
    <property type="entry name" value="ASKHA_NBD_FtsA"/>
    <property type="match status" value="1"/>
</dbReference>
<dbReference type="PANTHER" id="PTHR32432">
    <property type="entry name" value="CELL DIVISION PROTEIN FTSA-RELATED"/>
    <property type="match status" value="1"/>
</dbReference>
<evidence type="ECO:0000256" key="3">
    <source>
        <dbReference type="ARBA" id="ARBA00023136"/>
    </source>
</evidence>
<dbReference type="InterPro" id="IPR003494">
    <property type="entry name" value="SHS2_FtsA"/>
</dbReference>
<keyword evidence="2 5" id="KW-0132">Cell division</keyword>
<name>A0A4D7CBP3_9SPHN</name>
<comment type="function">
    <text evidence="5">Cell division protein that is involved in the assembly of the Z ring. May serve as a membrane anchor for the Z ring.</text>
</comment>
<evidence type="ECO:0000256" key="1">
    <source>
        <dbReference type="ARBA" id="ARBA00022475"/>
    </source>
</evidence>
<comment type="similarity">
    <text evidence="5">Belongs to the FtsA/MreB family.</text>
</comment>
<dbReference type="GO" id="GO:0032153">
    <property type="term" value="C:cell division site"/>
    <property type="evidence" value="ECO:0007669"/>
    <property type="project" value="TreeGrafter"/>
</dbReference>
<organism evidence="7 8">
    <name type="scientific">Hankyongella ginsenosidimutans</name>
    <dbReference type="NCBI Taxonomy" id="1763828"/>
    <lineage>
        <taxon>Bacteria</taxon>
        <taxon>Pseudomonadati</taxon>
        <taxon>Pseudomonadota</taxon>
        <taxon>Alphaproteobacteria</taxon>
        <taxon>Sphingomonadales</taxon>
        <taxon>Sphingomonadaceae</taxon>
        <taxon>Hankyongella</taxon>
    </lineage>
</organism>
<evidence type="ECO:0000256" key="2">
    <source>
        <dbReference type="ARBA" id="ARBA00022618"/>
    </source>
</evidence>
<dbReference type="EMBL" id="CP039704">
    <property type="protein sequence ID" value="QCI78912.1"/>
    <property type="molecule type" value="Genomic_DNA"/>
</dbReference>
<evidence type="ECO:0000256" key="4">
    <source>
        <dbReference type="ARBA" id="ARBA00023306"/>
    </source>
</evidence>
<protein>
    <recommendedName>
        <fullName evidence="5">Cell division protein FtsA</fullName>
    </recommendedName>
</protein>
<evidence type="ECO:0000313" key="7">
    <source>
        <dbReference type="EMBL" id="QCI78912.1"/>
    </source>
</evidence>
<dbReference type="Pfam" id="PF02491">
    <property type="entry name" value="SHS2_FTSA"/>
    <property type="match status" value="1"/>
</dbReference>
<dbReference type="PANTHER" id="PTHR32432:SF4">
    <property type="entry name" value="CELL DIVISION PROTEIN FTSA"/>
    <property type="match status" value="1"/>
</dbReference>
<feature type="domain" description="SHS2" evidence="6">
    <location>
        <begin position="2"/>
        <end position="187"/>
    </location>
</feature>
<keyword evidence="1" id="KW-1003">Cell membrane</keyword>
<comment type="subunit">
    <text evidence="5">Interacts with FtsZ.</text>
</comment>
<evidence type="ECO:0000313" key="8">
    <source>
        <dbReference type="Proteomes" id="UP000298714"/>
    </source>
</evidence>
<dbReference type="InterPro" id="IPR050696">
    <property type="entry name" value="FtsA/MreB"/>
</dbReference>
<dbReference type="AlphaFoldDB" id="A0A4D7CBP3"/>
<accession>A0A4D7CBP3</accession>
<dbReference type="KEGG" id="hgn:E6W36_02760"/>
<dbReference type="InterPro" id="IPR043129">
    <property type="entry name" value="ATPase_NBD"/>
</dbReference>
<dbReference type="PIRSF" id="PIRSF003101">
    <property type="entry name" value="FtsA"/>
    <property type="match status" value="1"/>
</dbReference>
<dbReference type="InterPro" id="IPR020823">
    <property type="entry name" value="Cell_div_FtsA"/>
</dbReference>
<dbReference type="Proteomes" id="UP000298714">
    <property type="component" value="Chromosome"/>
</dbReference>
<proteinExistence type="inferred from homology"/>
<evidence type="ECO:0000256" key="5">
    <source>
        <dbReference type="PIRNR" id="PIRNR003101"/>
    </source>
</evidence>
<keyword evidence="4 5" id="KW-0131">Cell cycle</keyword>
<dbReference type="NCBIfam" id="TIGR01174">
    <property type="entry name" value="ftsA"/>
    <property type="match status" value="1"/>
</dbReference>
<dbReference type="GO" id="GO:0009898">
    <property type="term" value="C:cytoplasmic side of plasma membrane"/>
    <property type="evidence" value="ECO:0007669"/>
    <property type="project" value="TreeGrafter"/>
</dbReference>
<dbReference type="GO" id="GO:0051301">
    <property type="term" value="P:cell division"/>
    <property type="evidence" value="ECO:0007669"/>
    <property type="project" value="UniProtKB-KW"/>
</dbReference>
<dbReference type="Gene3D" id="3.30.420.40">
    <property type="match status" value="1"/>
</dbReference>
<evidence type="ECO:0000259" key="6">
    <source>
        <dbReference type="SMART" id="SM00842"/>
    </source>
</evidence>
<gene>
    <name evidence="7" type="primary">ftsA</name>
    <name evidence="7" type="ORF">E6W36_02760</name>
</gene>
<keyword evidence="8" id="KW-1185">Reference proteome</keyword>
<reference evidence="8" key="1">
    <citation type="submission" date="2019-04" db="EMBL/GenBank/DDBJ databases">
        <title>Complete genome sequence of Sphingomonas sp. W1-2-3.</title>
        <authorList>
            <person name="Im W.T."/>
        </authorList>
    </citation>
    <scope>NUCLEOTIDE SEQUENCE [LARGE SCALE GENOMIC DNA]</scope>
    <source>
        <strain evidence="8">W1-2-3</strain>
    </source>
</reference>
<dbReference type="Pfam" id="PF14450">
    <property type="entry name" value="FtsA"/>
    <property type="match status" value="1"/>
</dbReference>
<dbReference type="SUPFAM" id="SSF53067">
    <property type="entry name" value="Actin-like ATPase domain"/>
    <property type="match status" value="2"/>
</dbReference>
<dbReference type="SMART" id="SM00842">
    <property type="entry name" value="FtsA"/>
    <property type="match status" value="1"/>
</dbReference>
<keyword evidence="3" id="KW-0472">Membrane</keyword>